<proteinExistence type="predicted"/>
<feature type="domain" description="Protein MMS22-like N-terminal" evidence="1">
    <location>
        <begin position="3"/>
        <end position="106"/>
    </location>
</feature>
<protein>
    <recommendedName>
        <fullName evidence="1">Protein MMS22-like N-terminal domain-containing protein</fullName>
    </recommendedName>
</protein>
<keyword evidence="3" id="KW-1185">Reference proteome</keyword>
<dbReference type="AlphaFoldDB" id="A0AAD9P9L3"/>
<name>A0AAD9P9L3_RIDPI</name>
<comment type="caution">
    <text evidence="2">The sequence shown here is derived from an EMBL/GenBank/DDBJ whole genome shotgun (WGS) entry which is preliminary data.</text>
</comment>
<gene>
    <name evidence="2" type="ORF">NP493_71g05059</name>
</gene>
<evidence type="ECO:0000313" key="2">
    <source>
        <dbReference type="EMBL" id="KAK2190756.1"/>
    </source>
</evidence>
<evidence type="ECO:0000259" key="1">
    <source>
        <dbReference type="Pfam" id="PF14910"/>
    </source>
</evidence>
<reference evidence="2" key="1">
    <citation type="journal article" date="2023" name="Mol. Biol. Evol.">
        <title>Third-Generation Sequencing Reveals the Adaptive Role of the Epigenome in Three Deep-Sea Polychaetes.</title>
        <authorList>
            <person name="Perez M."/>
            <person name="Aroh O."/>
            <person name="Sun Y."/>
            <person name="Lan Y."/>
            <person name="Juniper S.K."/>
            <person name="Young C.R."/>
            <person name="Angers B."/>
            <person name="Qian P.Y."/>
        </authorList>
    </citation>
    <scope>NUCLEOTIDE SEQUENCE</scope>
    <source>
        <strain evidence="2">R07B-5</strain>
    </source>
</reference>
<dbReference type="InterPro" id="IPR029425">
    <property type="entry name" value="MMS22L_N"/>
</dbReference>
<sequence length="128" mass="14794">MFLWDIISLSMRTHSMASCQQYWQVTPYACVCVREVMIMLVHLMSHRQVALDKQSFWAEVTTLLSCVLQNDENNNPALEETDSDVFSVPPNYACADPGDFCWWFLITSPLSTRTMSLESHRSKLVHFL</sequence>
<dbReference type="Proteomes" id="UP001209878">
    <property type="component" value="Unassembled WGS sequence"/>
</dbReference>
<organism evidence="2 3">
    <name type="scientific">Ridgeia piscesae</name>
    <name type="common">Tubeworm</name>
    <dbReference type="NCBI Taxonomy" id="27915"/>
    <lineage>
        <taxon>Eukaryota</taxon>
        <taxon>Metazoa</taxon>
        <taxon>Spiralia</taxon>
        <taxon>Lophotrochozoa</taxon>
        <taxon>Annelida</taxon>
        <taxon>Polychaeta</taxon>
        <taxon>Sedentaria</taxon>
        <taxon>Canalipalpata</taxon>
        <taxon>Sabellida</taxon>
        <taxon>Siboglinidae</taxon>
        <taxon>Ridgeia</taxon>
    </lineage>
</organism>
<dbReference type="EMBL" id="JAODUO010000070">
    <property type="protein sequence ID" value="KAK2190756.1"/>
    <property type="molecule type" value="Genomic_DNA"/>
</dbReference>
<dbReference type="Pfam" id="PF14910">
    <property type="entry name" value="MMS22L_N"/>
    <property type="match status" value="1"/>
</dbReference>
<evidence type="ECO:0000313" key="3">
    <source>
        <dbReference type="Proteomes" id="UP001209878"/>
    </source>
</evidence>
<accession>A0AAD9P9L3</accession>